<evidence type="ECO:0000256" key="9">
    <source>
        <dbReference type="ARBA" id="ARBA00023121"/>
    </source>
</evidence>
<keyword evidence="6" id="KW-0963">Cytoplasm</keyword>
<evidence type="ECO:0000256" key="4">
    <source>
        <dbReference type="ARBA" id="ARBA00008233"/>
    </source>
</evidence>
<evidence type="ECO:0000256" key="6">
    <source>
        <dbReference type="ARBA" id="ARBA00022490"/>
    </source>
</evidence>
<name>A0AAE0TBD3_9BIVA</name>
<reference evidence="14" key="3">
    <citation type="submission" date="2023-05" db="EMBL/GenBank/DDBJ databases">
        <authorList>
            <person name="Smith C.H."/>
        </authorList>
    </citation>
    <scope>NUCLEOTIDE SEQUENCE</scope>
    <source>
        <strain evidence="14">CHS0354</strain>
        <tissue evidence="14">Mantle</tissue>
    </source>
</reference>
<dbReference type="PANTHER" id="PTHR21771:SF0">
    <property type="entry name" value="MITOCHONDRIA-EATING PROTEIN"/>
    <property type="match status" value="1"/>
</dbReference>
<dbReference type="Pfam" id="PF16026">
    <property type="entry name" value="MIEAP"/>
    <property type="match status" value="2"/>
</dbReference>
<dbReference type="InterPro" id="IPR031981">
    <property type="entry name" value="MIEAP_C"/>
</dbReference>
<evidence type="ECO:0000256" key="3">
    <source>
        <dbReference type="ARBA" id="ARBA00004496"/>
    </source>
</evidence>
<evidence type="ECO:0000313" key="15">
    <source>
        <dbReference type="Proteomes" id="UP001195483"/>
    </source>
</evidence>
<evidence type="ECO:0000256" key="8">
    <source>
        <dbReference type="ARBA" id="ARBA00023054"/>
    </source>
</evidence>
<keyword evidence="8" id="KW-0175">Coiled coil</keyword>
<sequence length="216" mass="24924">MYYYIIYQTDLPFRISLNTGNVLKHENVNIADLSNADRPTRLVRIYSDLFDNEWIDALVELMSKGRLSEKRAIEFLLAILLNAFQKCRQIIWDRYEAMKSVASTLDITHRLNSSSNKRLELLCSVLITGLEINDKDMPNLARYLTCCVEICWEMGIQDNPQHLDIEADKESGSERMFDTDKFRAYTKTGPKVDYIVWPALFVHEGAILSKGIAQGY</sequence>
<keyword evidence="9" id="KW-0446">Lipid-binding</keyword>
<keyword evidence="11" id="KW-0472">Membrane</keyword>
<dbReference type="GO" id="GO:0035694">
    <property type="term" value="P:mitochondrial protein catabolic process"/>
    <property type="evidence" value="ECO:0007669"/>
    <property type="project" value="InterPro"/>
</dbReference>
<feature type="domain" description="Mitochondria-eating protein C-terminal" evidence="13">
    <location>
        <begin position="135"/>
        <end position="213"/>
    </location>
</feature>
<keyword evidence="7" id="KW-1000">Mitochondrion outer membrane</keyword>
<comment type="subcellular location">
    <subcellularLocation>
        <location evidence="3">Cytoplasm</location>
    </subcellularLocation>
    <subcellularLocation>
        <location evidence="2">Mitochondrion matrix</location>
    </subcellularLocation>
    <subcellularLocation>
        <location evidence="1">Mitochondrion outer membrane</location>
    </subcellularLocation>
</comment>
<evidence type="ECO:0000256" key="10">
    <source>
        <dbReference type="ARBA" id="ARBA00023128"/>
    </source>
</evidence>
<dbReference type="PANTHER" id="PTHR21771">
    <property type="entry name" value="MITOCHONDRIA-EATING PROTEIN-RELATED"/>
    <property type="match status" value="1"/>
</dbReference>
<protein>
    <recommendedName>
        <fullName evidence="5">Mitochondria-eating protein</fullName>
    </recommendedName>
    <alternativeName>
        <fullName evidence="12">Spermatogenesis-associated protein 18</fullName>
    </alternativeName>
</protein>
<evidence type="ECO:0000313" key="14">
    <source>
        <dbReference type="EMBL" id="KAK3607106.1"/>
    </source>
</evidence>
<comment type="similarity">
    <text evidence="4">Belongs to the MIEAP family.</text>
</comment>
<evidence type="ECO:0000256" key="1">
    <source>
        <dbReference type="ARBA" id="ARBA00004294"/>
    </source>
</evidence>
<accession>A0AAE0TBD3</accession>
<dbReference type="GO" id="GO:0005741">
    <property type="term" value="C:mitochondrial outer membrane"/>
    <property type="evidence" value="ECO:0007669"/>
    <property type="project" value="UniProtKB-SubCell"/>
</dbReference>
<evidence type="ECO:0000256" key="2">
    <source>
        <dbReference type="ARBA" id="ARBA00004305"/>
    </source>
</evidence>
<gene>
    <name evidence="14" type="ORF">CHS0354_026313</name>
</gene>
<organism evidence="14 15">
    <name type="scientific">Potamilus streckersoni</name>
    <dbReference type="NCBI Taxonomy" id="2493646"/>
    <lineage>
        <taxon>Eukaryota</taxon>
        <taxon>Metazoa</taxon>
        <taxon>Spiralia</taxon>
        <taxon>Lophotrochozoa</taxon>
        <taxon>Mollusca</taxon>
        <taxon>Bivalvia</taxon>
        <taxon>Autobranchia</taxon>
        <taxon>Heteroconchia</taxon>
        <taxon>Palaeoheterodonta</taxon>
        <taxon>Unionida</taxon>
        <taxon>Unionoidea</taxon>
        <taxon>Unionidae</taxon>
        <taxon>Ambleminae</taxon>
        <taxon>Lampsilini</taxon>
        <taxon>Potamilus</taxon>
    </lineage>
</organism>
<evidence type="ECO:0000256" key="11">
    <source>
        <dbReference type="ARBA" id="ARBA00023136"/>
    </source>
</evidence>
<reference evidence="14" key="2">
    <citation type="journal article" date="2021" name="Genome Biol. Evol.">
        <title>Developing a high-quality reference genome for a parasitic bivalve with doubly uniparental inheritance (Bivalvia: Unionida).</title>
        <authorList>
            <person name="Smith C.H."/>
        </authorList>
    </citation>
    <scope>NUCLEOTIDE SEQUENCE</scope>
    <source>
        <strain evidence="14">CHS0354</strain>
        <tissue evidence="14">Mantle</tissue>
    </source>
</reference>
<proteinExistence type="inferred from homology"/>
<dbReference type="GO" id="GO:0005759">
    <property type="term" value="C:mitochondrial matrix"/>
    <property type="evidence" value="ECO:0007669"/>
    <property type="project" value="UniProtKB-SubCell"/>
</dbReference>
<keyword evidence="15" id="KW-1185">Reference proteome</keyword>
<dbReference type="AlphaFoldDB" id="A0AAE0TBD3"/>
<dbReference type="EMBL" id="JAEAOA010001574">
    <property type="protein sequence ID" value="KAK3607106.1"/>
    <property type="molecule type" value="Genomic_DNA"/>
</dbReference>
<dbReference type="InterPro" id="IPR026169">
    <property type="entry name" value="MIEAP"/>
</dbReference>
<dbReference type="GO" id="GO:0008289">
    <property type="term" value="F:lipid binding"/>
    <property type="evidence" value="ECO:0007669"/>
    <property type="project" value="UniProtKB-KW"/>
</dbReference>
<feature type="domain" description="Mitochondria-eating protein C-terminal" evidence="13">
    <location>
        <begin position="38"/>
        <end position="121"/>
    </location>
</feature>
<evidence type="ECO:0000256" key="12">
    <source>
        <dbReference type="ARBA" id="ARBA00032687"/>
    </source>
</evidence>
<evidence type="ECO:0000256" key="7">
    <source>
        <dbReference type="ARBA" id="ARBA00022787"/>
    </source>
</evidence>
<evidence type="ECO:0000259" key="13">
    <source>
        <dbReference type="Pfam" id="PF16026"/>
    </source>
</evidence>
<keyword evidence="10" id="KW-0496">Mitochondrion</keyword>
<dbReference type="Proteomes" id="UP001195483">
    <property type="component" value="Unassembled WGS sequence"/>
</dbReference>
<reference evidence="14" key="1">
    <citation type="journal article" date="2021" name="Genome Biol. Evol.">
        <title>A High-Quality Reference Genome for a Parasitic Bivalve with Doubly Uniparental Inheritance (Bivalvia: Unionida).</title>
        <authorList>
            <person name="Smith C.H."/>
        </authorList>
    </citation>
    <scope>NUCLEOTIDE SEQUENCE</scope>
    <source>
        <strain evidence="14">CHS0354</strain>
    </source>
</reference>
<comment type="caution">
    <text evidence="14">The sequence shown here is derived from an EMBL/GenBank/DDBJ whole genome shotgun (WGS) entry which is preliminary data.</text>
</comment>
<evidence type="ECO:0000256" key="5">
    <source>
        <dbReference type="ARBA" id="ARBA00019863"/>
    </source>
</evidence>
<dbReference type="GO" id="GO:0035695">
    <property type="term" value="P:mitophagy by internal vacuole formation"/>
    <property type="evidence" value="ECO:0007669"/>
    <property type="project" value="TreeGrafter"/>
</dbReference>